<dbReference type="Proteomes" id="UP000323142">
    <property type="component" value="Unassembled WGS sequence"/>
</dbReference>
<dbReference type="SUPFAM" id="SSF53474">
    <property type="entry name" value="alpha/beta-Hydrolases"/>
    <property type="match status" value="1"/>
</dbReference>
<reference evidence="1 2" key="2">
    <citation type="submission" date="2019-09" db="EMBL/GenBank/DDBJ databases">
        <authorList>
            <person name="Jin C."/>
        </authorList>
    </citation>
    <scope>NUCLEOTIDE SEQUENCE [LARGE SCALE GENOMIC DNA]</scope>
    <source>
        <strain evidence="1 2">BN140002</strain>
    </source>
</reference>
<protein>
    <submittedName>
        <fullName evidence="1">Alpha/beta hydrolase</fullName>
    </submittedName>
</protein>
<accession>A0A5B2VEF3</accession>
<dbReference type="InterPro" id="IPR014586">
    <property type="entry name" value="UCP033909"/>
</dbReference>
<organism evidence="1 2">
    <name type="scientific">Salinarimonas soli</name>
    <dbReference type="NCBI Taxonomy" id="1638099"/>
    <lineage>
        <taxon>Bacteria</taxon>
        <taxon>Pseudomonadati</taxon>
        <taxon>Pseudomonadota</taxon>
        <taxon>Alphaproteobacteria</taxon>
        <taxon>Hyphomicrobiales</taxon>
        <taxon>Salinarimonadaceae</taxon>
        <taxon>Salinarimonas</taxon>
    </lineage>
</organism>
<keyword evidence="1" id="KW-0378">Hydrolase</keyword>
<reference evidence="1 2" key="1">
    <citation type="submission" date="2019-09" db="EMBL/GenBank/DDBJ databases">
        <title>Salinarimonas rosea gen. nov., sp. nov., a new member of the a-2 subgroup of the Proteobacteria.</title>
        <authorList>
            <person name="Liu J."/>
        </authorList>
    </citation>
    <scope>NUCLEOTIDE SEQUENCE [LARGE SCALE GENOMIC DNA]</scope>
    <source>
        <strain evidence="1 2">BN140002</strain>
    </source>
</reference>
<name>A0A5B2VEF3_9HYPH</name>
<gene>
    <name evidence="1" type="ORF">F0L46_10165</name>
</gene>
<comment type="caution">
    <text evidence="1">The sequence shown here is derived from an EMBL/GenBank/DDBJ whole genome shotgun (WGS) entry which is preliminary data.</text>
</comment>
<dbReference type="RefSeq" id="WP_149817083.1">
    <property type="nucleotide sequence ID" value="NZ_VUOA01000019.1"/>
</dbReference>
<dbReference type="Pfam" id="PF05990">
    <property type="entry name" value="DUF900"/>
    <property type="match status" value="1"/>
</dbReference>
<dbReference type="InterPro" id="IPR029058">
    <property type="entry name" value="AB_hydrolase_fold"/>
</dbReference>
<keyword evidence="2" id="KW-1185">Reference proteome</keyword>
<dbReference type="AlphaFoldDB" id="A0A5B2VEF3"/>
<sequence>MTAHPAARSLARLALVGLVAAGLGGCWGPREGILATGSSEPALAQGEPTLLVATTRRPVAGGQKPWFSGERGRGLSFARARMAGPSDSLVQRVTSVVTGDWSVARVDTPQSERAAETFAETAVGKDVLLYVHGYRETFETAAVSAMELSRGIGFRGATGLFTWPSGGATFDYAYDRESALWSRDALEDLLTALARSPSGGRVHVVAHSMGSFLTIETLRNVRAAGGEAAMAKIASVTLASPDVDIDQFVRAVERLGPDARKITVITSVNDRALELSRRLAGGVARAGAADREKLAGLEALGVRIADASEFGSGLINHDLFLTNPEVKAVVKRAVERAG</sequence>
<dbReference type="GO" id="GO:0016787">
    <property type="term" value="F:hydrolase activity"/>
    <property type="evidence" value="ECO:0007669"/>
    <property type="project" value="UniProtKB-KW"/>
</dbReference>
<dbReference type="InterPro" id="IPR010297">
    <property type="entry name" value="DUF900_hydrolase"/>
</dbReference>
<dbReference type="PIRSF" id="PIRSF033909">
    <property type="entry name" value="UCP033909"/>
    <property type="match status" value="1"/>
</dbReference>
<dbReference type="PANTHER" id="PTHR36513">
    <property type="entry name" value="ABC TRANSMEMBRANE TYPE-1 DOMAIN-CONTAINING PROTEIN"/>
    <property type="match status" value="1"/>
</dbReference>
<dbReference type="PANTHER" id="PTHR36513:SF1">
    <property type="entry name" value="TRANSMEMBRANE PROTEIN"/>
    <property type="match status" value="1"/>
</dbReference>
<evidence type="ECO:0000313" key="2">
    <source>
        <dbReference type="Proteomes" id="UP000323142"/>
    </source>
</evidence>
<evidence type="ECO:0000313" key="1">
    <source>
        <dbReference type="EMBL" id="KAA2237354.1"/>
    </source>
</evidence>
<dbReference type="EMBL" id="VUOA01000019">
    <property type="protein sequence ID" value="KAA2237354.1"/>
    <property type="molecule type" value="Genomic_DNA"/>
</dbReference>
<proteinExistence type="predicted"/>
<dbReference type="Gene3D" id="3.40.50.1820">
    <property type="entry name" value="alpha/beta hydrolase"/>
    <property type="match status" value="1"/>
</dbReference>
<dbReference type="OrthoDB" id="9797755at2"/>